<dbReference type="EMBL" id="RQJX01000019">
    <property type="protein sequence ID" value="RQN02592.1"/>
    <property type="molecule type" value="Genomic_DNA"/>
</dbReference>
<reference evidence="1 2" key="1">
    <citation type="submission" date="2018-11" db="EMBL/GenBank/DDBJ databases">
        <authorList>
            <person name="Li F."/>
        </authorList>
    </citation>
    <scope>NUCLEOTIDE SEQUENCE [LARGE SCALE GENOMIC DNA]</scope>
    <source>
        <strain evidence="1 2">YS17T</strain>
    </source>
</reference>
<dbReference type="Proteomes" id="UP000275225">
    <property type="component" value="Unassembled WGS sequence"/>
</dbReference>
<comment type="caution">
    <text evidence="1">The sequence shown here is derived from an EMBL/GenBank/DDBJ whole genome shotgun (WGS) entry which is preliminary data.</text>
</comment>
<name>A0A3N6WBZ4_9ACTN</name>
<organism evidence="1 2">
    <name type="scientific">Aeromicrobium camelliae</name>
    <dbReference type="NCBI Taxonomy" id="1538144"/>
    <lineage>
        <taxon>Bacteria</taxon>
        <taxon>Bacillati</taxon>
        <taxon>Actinomycetota</taxon>
        <taxon>Actinomycetes</taxon>
        <taxon>Propionibacteriales</taxon>
        <taxon>Nocardioidaceae</taxon>
        <taxon>Aeromicrobium</taxon>
    </lineage>
</organism>
<accession>A0A3N6WBZ4</accession>
<gene>
    <name evidence="1" type="ORF">EHW97_12775</name>
</gene>
<evidence type="ECO:0000313" key="2">
    <source>
        <dbReference type="Proteomes" id="UP000275225"/>
    </source>
</evidence>
<evidence type="ECO:0008006" key="3">
    <source>
        <dbReference type="Google" id="ProtNLM"/>
    </source>
</evidence>
<sequence length="318" mass="33259">MTASATLPPAHRLVETSDASATVGAWTLLRFMLRRDRVRLSSWVVGIGLLTLYFSLAVRTVARDEAQLAQLAGMLSDPVGRLMTGPAFGMEQPTYARFFSAGYALFRYIFIALMSAFTVVRHTRAEEQSGRAELMRANVVGRHATLTAAFLLTAIANVAIGVLMLAATLAAGFAPAGSALVATAGVAVGVFFAAVAAVTSQLSESSRGASAMAGGLLALAYLIRMGGDMSEAGGSTLSWFSPLGWAQQTAPYVEDRWWPLLLLLVLAAALTGAGFWLSTTRDVGAGLLAPRLGRSEAKPALGTPLGLAARVLRGGLRG</sequence>
<dbReference type="RefSeq" id="WP_124237564.1">
    <property type="nucleotide sequence ID" value="NZ_JBHUFI010000010.1"/>
</dbReference>
<dbReference type="AlphaFoldDB" id="A0A3N6WBZ4"/>
<keyword evidence="2" id="KW-1185">Reference proteome</keyword>
<dbReference type="OrthoDB" id="2014935at2"/>
<evidence type="ECO:0000313" key="1">
    <source>
        <dbReference type="EMBL" id="RQN02592.1"/>
    </source>
</evidence>
<protein>
    <recommendedName>
        <fullName evidence="3">ABC transporter permease</fullName>
    </recommendedName>
</protein>
<proteinExistence type="predicted"/>